<dbReference type="Proteomes" id="UP000316621">
    <property type="component" value="Chromosome 1"/>
</dbReference>
<reference evidence="1 2" key="1">
    <citation type="journal article" date="2018" name="Science">
        <title>The opium poppy genome and morphinan production.</title>
        <authorList>
            <person name="Guo L."/>
            <person name="Winzer T."/>
            <person name="Yang X."/>
            <person name="Li Y."/>
            <person name="Ning Z."/>
            <person name="He Z."/>
            <person name="Teodor R."/>
            <person name="Lu Y."/>
            <person name="Bowser T.A."/>
            <person name="Graham I.A."/>
            <person name="Ye K."/>
        </authorList>
    </citation>
    <scope>NUCLEOTIDE SEQUENCE [LARGE SCALE GENOMIC DNA]</scope>
    <source>
        <strain evidence="2">cv. HN1</strain>
        <tissue evidence="1">Leaves</tissue>
    </source>
</reference>
<sequence length="78" mass="8755">MAGSKKIFPKSSEVADSSKGGFQFQEQQLDLLIASQRLNDFKRRADGFVQLTAHNLRPAAFGYQPTMSCLVVRRPVIR</sequence>
<accession>A0A4Y7IK99</accession>
<evidence type="ECO:0000313" key="2">
    <source>
        <dbReference type="Proteomes" id="UP000316621"/>
    </source>
</evidence>
<keyword evidence="2" id="KW-1185">Reference proteome</keyword>
<dbReference type="AlphaFoldDB" id="A0A4Y7IK99"/>
<proteinExistence type="predicted"/>
<name>A0A4Y7IK99_PAPSO</name>
<dbReference type="Gramene" id="RZC48200">
    <property type="protein sequence ID" value="RZC48200"/>
    <property type="gene ID" value="C5167_041168"/>
</dbReference>
<dbReference type="EMBL" id="CM010715">
    <property type="protein sequence ID" value="RZC48200.1"/>
    <property type="molecule type" value="Genomic_DNA"/>
</dbReference>
<gene>
    <name evidence="1" type="ORF">C5167_041168</name>
</gene>
<evidence type="ECO:0000313" key="1">
    <source>
        <dbReference type="EMBL" id="RZC48200.1"/>
    </source>
</evidence>
<organism evidence="1 2">
    <name type="scientific">Papaver somniferum</name>
    <name type="common">Opium poppy</name>
    <dbReference type="NCBI Taxonomy" id="3469"/>
    <lineage>
        <taxon>Eukaryota</taxon>
        <taxon>Viridiplantae</taxon>
        <taxon>Streptophyta</taxon>
        <taxon>Embryophyta</taxon>
        <taxon>Tracheophyta</taxon>
        <taxon>Spermatophyta</taxon>
        <taxon>Magnoliopsida</taxon>
        <taxon>Ranunculales</taxon>
        <taxon>Papaveraceae</taxon>
        <taxon>Papaveroideae</taxon>
        <taxon>Papaver</taxon>
    </lineage>
</organism>
<protein>
    <submittedName>
        <fullName evidence="1">Uncharacterized protein</fullName>
    </submittedName>
</protein>